<evidence type="ECO:0000313" key="3">
    <source>
        <dbReference type="EMBL" id="MYN03285.1"/>
    </source>
</evidence>
<dbReference type="Proteomes" id="UP000448575">
    <property type="component" value="Unassembled WGS sequence"/>
</dbReference>
<feature type="chain" id="PRO_5026852847" evidence="1">
    <location>
        <begin position="22"/>
        <end position="384"/>
    </location>
</feature>
<proteinExistence type="predicted"/>
<organism evidence="3 4">
    <name type="scientific">Pseudoduganella guangdongensis</name>
    <dbReference type="NCBI Taxonomy" id="2692179"/>
    <lineage>
        <taxon>Bacteria</taxon>
        <taxon>Pseudomonadati</taxon>
        <taxon>Pseudomonadota</taxon>
        <taxon>Betaproteobacteria</taxon>
        <taxon>Burkholderiales</taxon>
        <taxon>Oxalobacteraceae</taxon>
        <taxon>Telluria group</taxon>
        <taxon>Pseudoduganella</taxon>
    </lineage>
</organism>
<dbReference type="InterPro" id="IPR027372">
    <property type="entry name" value="Phytase-like_dom"/>
</dbReference>
<keyword evidence="1" id="KW-0732">Signal</keyword>
<reference evidence="3 4" key="1">
    <citation type="submission" date="2019-12" db="EMBL/GenBank/DDBJ databases">
        <title>Novel species isolated from a subtropical stream in China.</title>
        <authorList>
            <person name="Lu H."/>
        </authorList>
    </citation>
    <scope>NUCLEOTIDE SEQUENCE [LARGE SCALE GENOMIC DNA]</scope>
    <source>
        <strain evidence="3 4">DS3</strain>
    </source>
</reference>
<dbReference type="RefSeq" id="WP_161026255.1">
    <property type="nucleotide sequence ID" value="NZ_WWCJ01000009.1"/>
</dbReference>
<dbReference type="Pfam" id="PF13449">
    <property type="entry name" value="Phytase-like"/>
    <property type="match status" value="1"/>
</dbReference>
<dbReference type="PANTHER" id="PTHR37957">
    <property type="entry name" value="BLR7070 PROTEIN"/>
    <property type="match status" value="1"/>
</dbReference>
<feature type="domain" description="Phytase-like" evidence="2">
    <location>
        <begin position="62"/>
        <end position="369"/>
    </location>
</feature>
<dbReference type="AlphaFoldDB" id="A0A6N9HKN8"/>
<sequence>MKRGIRTTGALAALALGMVLAGCSAPQPSSPRAAALATSVSGLRFIGEQRVAHQALYEGTMLGGFSGLDYDAARGRWLVASDDRCTHNAARFYEAHLEFDAQAFHAIRFVGVRYFRDGEGKDYSAAKGGCGSIDVEAIRIDPRDGSIWFGSEGDRRYGLDPFIAHATRDGRRVGLLPLPEAFRVHKEEERGSRYNATFEGIAFAPGGDSLWASNEWPLYADGPLPTSQQGAPLRMTQFGRDGSVLRQFAYQLDAIPAPSLPGKMAENGVSEILVMADGELLVLERATVQGADGRHVNYIRLYATDARAASDVKALPALAGASYTPARKRLVLDLGTLGLPRVDNLEAMAWGPRLPNGHATLVLASDDNFGKSQVSQFLLFEVLP</sequence>
<dbReference type="EMBL" id="WWCJ01000009">
    <property type="protein sequence ID" value="MYN03285.1"/>
    <property type="molecule type" value="Genomic_DNA"/>
</dbReference>
<evidence type="ECO:0000256" key="1">
    <source>
        <dbReference type="SAM" id="SignalP"/>
    </source>
</evidence>
<name>A0A6N9HKN8_9BURK</name>
<comment type="caution">
    <text evidence="3">The sequence shown here is derived from an EMBL/GenBank/DDBJ whole genome shotgun (WGS) entry which is preliminary data.</text>
</comment>
<evidence type="ECO:0000259" key="2">
    <source>
        <dbReference type="Pfam" id="PF13449"/>
    </source>
</evidence>
<feature type="signal peptide" evidence="1">
    <location>
        <begin position="1"/>
        <end position="21"/>
    </location>
</feature>
<evidence type="ECO:0000313" key="4">
    <source>
        <dbReference type="Proteomes" id="UP000448575"/>
    </source>
</evidence>
<gene>
    <name evidence="3" type="ORF">GTP41_14400</name>
</gene>
<keyword evidence="4" id="KW-1185">Reference proteome</keyword>
<accession>A0A6N9HKN8</accession>
<protein>
    <submittedName>
        <fullName evidence="3">Esterase-like activity of phytase family protein</fullName>
    </submittedName>
</protein>
<dbReference type="SUPFAM" id="SSF63829">
    <property type="entry name" value="Calcium-dependent phosphotriesterase"/>
    <property type="match status" value="1"/>
</dbReference>
<dbReference type="PROSITE" id="PS51257">
    <property type="entry name" value="PROKAR_LIPOPROTEIN"/>
    <property type="match status" value="1"/>
</dbReference>
<dbReference type="PANTHER" id="PTHR37957:SF1">
    <property type="entry name" value="PHYTASE-LIKE DOMAIN-CONTAINING PROTEIN"/>
    <property type="match status" value="1"/>
</dbReference>